<evidence type="ECO:0000313" key="3">
    <source>
        <dbReference type="EMBL" id="KAL3419639.1"/>
    </source>
</evidence>
<dbReference type="Proteomes" id="UP001629113">
    <property type="component" value="Unassembled WGS sequence"/>
</dbReference>
<accession>A0ABR4P8M7</accession>
<evidence type="ECO:0000313" key="4">
    <source>
        <dbReference type="Proteomes" id="UP001629113"/>
    </source>
</evidence>
<dbReference type="PANTHER" id="PTHR43008">
    <property type="entry name" value="BENZIL REDUCTASE"/>
    <property type="match status" value="1"/>
</dbReference>
<keyword evidence="4" id="KW-1185">Reference proteome</keyword>
<sequence>MASTTTSSTADKHIILITGANTGLGYETIKALAQSSTTYDIILGSRSAAKGEDAMQRLKAEVPDTSSSVTVLEIDITSDESINRAFEDVRSKWGRLDTLVNNAGGSFDTELLAGTMTLRESFNRSYDLNVSSVQVLTQVFMPLLLESRTSNTATTTTTTTTTRTPARLLFITSGTSSLNETLNAAMPINSAVPAGWPKPTPDWYILGYRASKTGLNMVFRDWVRVLGRDAVKVFAISPGFLATGLAGVGADRLRERGARDPSIGGAFVREVVEGRRDDDAGLVIRKDVVQPW</sequence>
<proteinExistence type="inferred from homology"/>
<dbReference type="SUPFAM" id="SSF51735">
    <property type="entry name" value="NAD(P)-binding Rossmann-fold domains"/>
    <property type="match status" value="1"/>
</dbReference>
<dbReference type="Gene3D" id="3.40.50.720">
    <property type="entry name" value="NAD(P)-binding Rossmann-like Domain"/>
    <property type="match status" value="1"/>
</dbReference>
<gene>
    <name evidence="3" type="ORF">PVAG01_08137</name>
</gene>
<dbReference type="PANTHER" id="PTHR43008:SF8">
    <property type="entry name" value="BENZIL REDUCTASE ((S)-BENZOIN FORMING) IRC24"/>
    <property type="match status" value="1"/>
</dbReference>
<reference evidence="3 4" key="1">
    <citation type="submission" date="2024-06" db="EMBL/GenBank/DDBJ databases">
        <title>Complete genome of Phlyctema vagabunda strain 19-DSS-EL-015.</title>
        <authorList>
            <person name="Fiorenzani C."/>
        </authorList>
    </citation>
    <scope>NUCLEOTIDE SEQUENCE [LARGE SCALE GENOMIC DNA]</scope>
    <source>
        <strain evidence="3 4">19-DSS-EL-015</strain>
    </source>
</reference>
<comment type="similarity">
    <text evidence="1">Belongs to the short-chain dehydrogenases/reductases (SDR) family.</text>
</comment>
<dbReference type="InterPro" id="IPR036291">
    <property type="entry name" value="NAD(P)-bd_dom_sf"/>
</dbReference>
<comment type="caution">
    <text evidence="3">The sequence shown here is derived from an EMBL/GenBank/DDBJ whole genome shotgun (WGS) entry which is preliminary data.</text>
</comment>
<name>A0ABR4P8M7_9HELO</name>
<dbReference type="InterPro" id="IPR002347">
    <property type="entry name" value="SDR_fam"/>
</dbReference>
<keyword evidence="2" id="KW-0560">Oxidoreductase</keyword>
<protein>
    <submittedName>
        <fullName evidence="3">Dihydroanticapsin 7-dehydrogenase 1</fullName>
    </submittedName>
</protein>
<organism evidence="3 4">
    <name type="scientific">Phlyctema vagabunda</name>
    <dbReference type="NCBI Taxonomy" id="108571"/>
    <lineage>
        <taxon>Eukaryota</taxon>
        <taxon>Fungi</taxon>
        <taxon>Dikarya</taxon>
        <taxon>Ascomycota</taxon>
        <taxon>Pezizomycotina</taxon>
        <taxon>Leotiomycetes</taxon>
        <taxon>Helotiales</taxon>
        <taxon>Dermateaceae</taxon>
        <taxon>Phlyctema</taxon>
    </lineage>
</organism>
<dbReference type="Pfam" id="PF00106">
    <property type="entry name" value="adh_short"/>
    <property type="match status" value="1"/>
</dbReference>
<dbReference type="PRINTS" id="PR00081">
    <property type="entry name" value="GDHRDH"/>
</dbReference>
<dbReference type="EMBL" id="JBFCZG010000007">
    <property type="protein sequence ID" value="KAL3419639.1"/>
    <property type="molecule type" value="Genomic_DNA"/>
</dbReference>
<evidence type="ECO:0000256" key="2">
    <source>
        <dbReference type="ARBA" id="ARBA00023002"/>
    </source>
</evidence>
<evidence type="ECO:0000256" key="1">
    <source>
        <dbReference type="ARBA" id="ARBA00006484"/>
    </source>
</evidence>